<keyword evidence="3" id="KW-1185">Reference proteome</keyword>
<evidence type="ECO:0000313" key="3">
    <source>
        <dbReference type="Proteomes" id="UP001055439"/>
    </source>
</evidence>
<evidence type="ECO:0000313" key="2">
    <source>
        <dbReference type="EMBL" id="URD74779.1"/>
    </source>
</evidence>
<sequence length="132" mass="13826">MLTDVNLSPAPPAFLAAADPRACVHTVHRRTRGRFTLSVLTEASTPRSSSQPPRRPAPPAAATVAEVVRRSRSRPPQPPTCGHISPLQAASPPPSLAPVNGALGNNSEGSEGEKKRGEVRKEPKSDQSSSPA</sequence>
<feature type="region of interest" description="Disordered" evidence="1">
    <location>
        <begin position="30"/>
        <end position="132"/>
    </location>
</feature>
<feature type="compositionally biased region" description="Low complexity" evidence="1">
    <location>
        <begin position="43"/>
        <end position="52"/>
    </location>
</feature>
<name>A0A9E7ECV7_9LILI</name>
<accession>A0A9E7ECV7</accession>
<dbReference type="Proteomes" id="UP001055439">
    <property type="component" value="Chromosome 1"/>
</dbReference>
<dbReference type="AlphaFoldDB" id="A0A9E7ECV7"/>
<dbReference type="EMBL" id="CP097502">
    <property type="protein sequence ID" value="URD74779.1"/>
    <property type="molecule type" value="Genomic_DNA"/>
</dbReference>
<gene>
    <name evidence="2" type="ORF">MUK42_37811</name>
</gene>
<reference evidence="2" key="1">
    <citation type="submission" date="2022-05" db="EMBL/GenBank/DDBJ databases">
        <title>The Musa troglodytarum L. genome provides insights into the mechanism of non-climacteric behaviour and enrichment of carotenoids.</title>
        <authorList>
            <person name="Wang J."/>
        </authorList>
    </citation>
    <scope>NUCLEOTIDE SEQUENCE</scope>
    <source>
        <tissue evidence="2">Leaf</tissue>
    </source>
</reference>
<organism evidence="2 3">
    <name type="scientific">Musa troglodytarum</name>
    <name type="common">fe'i banana</name>
    <dbReference type="NCBI Taxonomy" id="320322"/>
    <lineage>
        <taxon>Eukaryota</taxon>
        <taxon>Viridiplantae</taxon>
        <taxon>Streptophyta</taxon>
        <taxon>Embryophyta</taxon>
        <taxon>Tracheophyta</taxon>
        <taxon>Spermatophyta</taxon>
        <taxon>Magnoliopsida</taxon>
        <taxon>Liliopsida</taxon>
        <taxon>Zingiberales</taxon>
        <taxon>Musaceae</taxon>
        <taxon>Musa</taxon>
    </lineage>
</organism>
<evidence type="ECO:0000256" key="1">
    <source>
        <dbReference type="SAM" id="MobiDB-lite"/>
    </source>
</evidence>
<protein>
    <submittedName>
        <fullName evidence="2">Uncharacterized protein</fullName>
    </submittedName>
</protein>
<proteinExistence type="predicted"/>
<feature type="compositionally biased region" description="Basic and acidic residues" evidence="1">
    <location>
        <begin position="111"/>
        <end position="125"/>
    </location>
</feature>